<organism evidence="1 2">
    <name type="scientific">Tanacetum coccineum</name>
    <dbReference type="NCBI Taxonomy" id="301880"/>
    <lineage>
        <taxon>Eukaryota</taxon>
        <taxon>Viridiplantae</taxon>
        <taxon>Streptophyta</taxon>
        <taxon>Embryophyta</taxon>
        <taxon>Tracheophyta</taxon>
        <taxon>Spermatophyta</taxon>
        <taxon>Magnoliopsida</taxon>
        <taxon>eudicotyledons</taxon>
        <taxon>Gunneridae</taxon>
        <taxon>Pentapetalae</taxon>
        <taxon>asterids</taxon>
        <taxon>campanulids</taxon>
        <taxon>Asterales</taxon>
        <taxon>Asteraceae</taxon>
        <taxon>Asteroideae</taxon>
        <taxon>Anthemideae</taxon>
        <taxon>Anthemidinae</taxon>
        <taxon>Tanacetum</taxon>
    </lineage>
</organism>
<evidence type="ECO:0000313" key="2">
    <source>
        <dbReference type="Proteomes" id="UP001151760"/>
    </source>
</evidence>
<sequence length="151" mass="16912">MESIAQYTLLAKRCQHVAALGFVNRGCALVGNDRISQLSAFCSQKGRGDEDTYDIVHSCQVKSTRILAGNRNQNGVCIPKLEEALYNNQFEQHWLQAENDRQVGRMAAVIRNLLELQYLDGDYITGNDLTSLALVQDLIPKSFEGPAQRRI</sequence>
<reference evidence="1" key="1">
    <citation type="journal article" date="2022" name="Int. J. Mol. Sci.">
        <title>Draft Genome of Tanacetum Coccineum: Genomic Comparison of Closely Related Tanacetum-Family Plants.</title>
        <authorList>
            <person name="Yamashiro T."/>
            <person name="Shiraishi A."/>
            <person name="Nakayama K."/>
            <person name="Satake H."/>
        </authorList>
    </citation>
    <scope>NUCLEOTIDE SEQUENCE</scope>
</reference>
<proteinExistence type="predicted"/>
<dbReference type="EMBL" id="BQNB010012907">
    <property type="protein sequence ID" value="GJT09444.1"/>
    <property type="molecule type" value="Genomic_DNA"/>
</dbReference>
<dbReference type="Proteomes" id="UP001151760">
    <property type="component" value="Unassembled WGS sequence"/>
</dbReference>
<name>A0ABQ5B953_9ASTR</name>
<reference evidence="1" key="2">
    <citation type="submission" date="2022-01" db="EMBL/GenBank/DDBJ databases">
        <authorList>
            <person name="Yamashiro T."/>
            <person name="Shiraishi A."/>
            <person name="Satake H."/>
            <person name="Nakayama K."/>
        </authorList>
    </citation>
    <scope>NUCLEOTIDE SEQUENCE</scope>
</reference>
<accession>A0ABQ5B953</accession>
<comment type="caution">
    <text evidence="1">The sequence shown here is derived from an EMBL/GenBank/DDBJ whole genome shotgun (WGS) entry which is preliminary data.</text>
</comment>
<gene>
    <name evidence="1" type="ORF">Tco_0856486</name>
</gene>
<evidence type="ECO:0000313" key="1">
    <source>
        <dbReference type="EMBL" id="GJT09444.1"/>
    </source>
</evidence>
<protein>
    <submittedName>
        <fullName evidence="1">Uncharacterized protein</fullName>
    </submittedName>
</protein>
<keyword evidence="2" id="KW-1185">Reference proteome</keyword>